<dbReference type="InterPro" id="IPR053180">
    <property type="entry name" value="Ca-binding_acidic-repeat"/>
</dbReference>
<evidence type="ECO:0008006" key="8">
    <source>
        <dbReference type="Google" id="ProtNLM"/>
    </source>
</evidence>
<keyword evidence="7" id="KW-1185">Reference proteome</keyword>
<dbReference type="PANTHER" id="PTHR37467:SF1">
    <property type="entry name" value="EXPORTED CALCIUM-BINDING GLYCOPROTEIN"/>
    <property type="match status" value="1"/>
</dbReference>
<gene>
    <name evidence="6" type="ORF">GCM10025876_15790</name>
</gene>
<evidence type="ECO:0000313" key="6">
    <source>
        <dbReference type="EMBL" id="GMA35375.1"/>
    </source>
</evidence>
<evidence type="ECO:0000256" key="5">
    <source>
        <dbReference type="SAM" id="MobiDB-lite"/>
    </source>
</evidence>
<evidence type="ECO:0000313" key="7">
    <source>
        <dbReference type="Proteomes" id="UP001157125"/>
    </source>
</evidence>
<dbReference type="Pfam" id="PF18884">
    <property type="entry name" value="TSP3_bac"/>
    <property type="match status" value="4"/>
</dbReference>
<evidence type="ECO:0000256" key="2">
    <source>
        <dbReference type="ARBA" id="ARBA00022525"/>
    </source>
</evidence>
<feature type="region of interest" description="Disordered" evidence="5">
    <location>
        <begin position="132"/>
        <end position="173"/>
    </location>
</feature>
<evidence type="ECO:0000256" key="3">
    <source>
        <dbReference type="ARBA" id="ARBA00022729"/>
    </source>
</evidence>
<keyword evidence="2" id="KW-0964">Secreted</keyword>
<comment type="caution">
    <text evidence="6">The sequence shown here is derived from an EMBL/GenBank/DDBJ whole genome shotgun (WGS) entry which is preliminary data.</text>
</comment>
<feature type="region of interest" description="Disordered" evidence="5">
    <location>
        <begin position="55"/>
        <end position="90"/>
    </location>
</feature>
<name>A0ABQ6ICA5_9MICO</name>
<keyword evidence="4" id="KW-0106">Calcium</keyword>
<dbReference type="InterPro" id="IPR059100">
    <property type="entry name" value="TSP3_bac"/>
</dbReference>
<dbReference type="EMBL" id="BSUN01000001">
    <property type="protein sequence ID" value="GMA35375.1"/>
    <property type="molecule type" value="Genomic_DNA"/>
</dbReference>
<protein>
    <recommendedName>
        <fullName evidence="8">EF-hand domain-containing protein</fullName>
    </recommendedName>
</protein>
<dbReference type="Proteomes" id="UP001157125">
    <property type="component" value="Unassembled WGS sequence"/>
</dbReference>
<feature type="compositionally biased region" description="Acidic residues" evidence="5">
    <location>
        <begin position="142"/>
        <end position="151"/>
    </location>
</feature>
<organism evidence="6 7">
    <name type="scientific">Demequina litorisediminis</name>
    <dbReference type="NCBI Taxonomy" id="1849022"/>
    <lineage>
        <taxon>Bacteria</taxon>
        <taxon>Bacillati</taxon>
        <taxon>Actinomycetota</taxon>
        <taxon>Actinomycetes</taxon>
        <taxon>Micrococcales</taxon>
        <taxon>Demequinaceae</taxon>
        <taxon>Demequina</taxon>
    </lineage>
</organism>
<comment type="subcellular location">
    <subcellularLocation>
        <location evidence="1">Secreted</location>
    </subcellularLocation>
</comment>
<evidence type="ECO:0000256" key="1">
    <source>
        <dbReference type="ARBA" id="ARBA00004613"/>
    </source>
</evidence>
<evidence type="ECO:0000256" key="4">
    <source>
        <dbReference type="ARBA" id="ARBA00022837"/>
    </source>
</evidence>
<proteinExistence type="predicted"/>
<feature type="compositionally biased region" description="Acidic residues" evidence="5">
    <location>
        <begin position="62"/>
        <end position="74"/>
    </location>
</feature>
<keyword evidence="3" id="KW-0732">Signal</keyword>
<dbReference type="PANTHER" id="PTHR37467">
    <property type="entry name" value="EXPORTED CALCIUM-BINDING GLYCOPROTEIN-RELATED"/>
    <property type="match status" value="1"/>
</dbReference>
<sequence>MTGVLVLAACAAPVDSAGEPSAPAAPVEASVVATPEGSAVPSPLPAVIELHAQGPGAGADVIDSDGDGIADDLERDLGTDPTSPDTDGDGLTDFDEVMLSFTDPALSATYDGVPDTESDLDNDGLGYLEEVELGTDPTSPDTDGDGIDDGAEVAAGTDPVDTDNPGPATLDGQVLIYDGGEDEVSITADVDAKAVPQTRGGPDNGHVGWVDVPSMLTGPAFVDVAEDATEVTFVYPPQVTDGRVPAELLVAYETIESMVFLEPVEGTEPGEARVTVTVDADDIPTVVLLDREAHLALLQ</sequence>
<accession>A0ABQ6ICA5</accession>
<reference evidence="7" key="1">
    <citation type="journal article" date="2019" name="Int. J. Syst. Evol. Microbiol.">
        <title>The Global Catalogue of Microorganisms (GCM) 10K type strain sequencing project: providing services to taxonomists for standard genome sequencing and annotation.</title>
        <authorList>
            <consortium name="The Broad Institute Genomics Platform"/>
            <consortium name="The Broad Institute Genome Sequencing Center for Infectious Disease"/>
            <person name="Wu L."/>
            <person name="Ma J."/>
        </authorList>
    </citation>
    <scope>NUCLEOTIDE SEQUENCE [LARGE SCALE GENOMIC DNA]</scope>
    <source>
        <strain evidence="7">NBRC 112299</strain>
    </source>
</reference>